<dbReference type="InterPro" id="IPR032274">
    <property type="entry name" value="DUF4835"/>
</dbReference>
<keyword evidence="1" id="KW-0732">Signal</keyword>
<evidence type="ECO:0000313" key="3">
    <source>
        <dbReference type="Proteomes" id="UP000293874"/>
    </source>
</evidence>
<organism evidence="2 3">
    <name type="scientific">Pseudobacter ginsenosidimutans</name>
    <dbReference type="NCBI Taxonomy" id="661488"/>
    <lineage>
        <taxon>Bacteria</taxon>
        <taxon>Pseudomonadati</taxon>
        <taxon>Bacteroidota</taxon>
        <taxon>Chitinophagia</taxon>
        <taxon>Chitinophagales</taxon>
        <taxon>Chitinophagaceae</taxon>
        <taxon>Pseudobacter</taxon>
    </lineage>
</organism>
<proteinExistence type="predicted"/>
<gene>
    <name evidence="2" type="ORF">EV199_4711</name>
</gene>
<protein>
    <submittedName>
        <fullName evidence="2">Uncharacterized protein DUF4835</fullName>
    </submittedName>
</protein>
<reference evidence="2 3" key="1">
    <citation type="submission" date="2019-02" db="EMBL/GenBank/DDBJ databases">
        <title>Genomic Encyclopedia of Type Strains, Phase IV (KMG-IV): sequencing the most valuable type-strain genomes for metagenomic binning, comparative biology and taxonomic classification.</title>
        <authorList>
            <person name="Goeker M."/>
        </authorList>
    </citation>
    <scope>NUCLEOTIDE SEQUENCE [LARGE SCALE GENOMIC DNA]</scope>
    <source>
        <strain evidence="2 3">DSM 18116</strain>
    </source>
</reference>
<dbReference type="RefSeq" id="WP_130543265.1">
    <property type="nucleotide sequence ID" value="NZ_CP042431.1"/>
</dbReference>
<dbReference type="Pfam" id="PF16119">
    <property type="entry name" value="DUF4835"/>
    <property type="match status" value="1"/>
</dbReference>
<sequence length="306" mass="35243">MRKQILLILTVAVLPIMIQAQELNARVSINAGRVSSQTDKKVFSTLQNTITNFLNTRKWTNETFQANEKINCNFLVNILEAQPGNIYKATLTVQAARPVFNTNYETPLINFQDDGLTFRYVEFQPFEFNDNRVSGSDPLVSNLSAVFAYYVYMILGLDFNSFSLRGGDPYFQKAQNVVNNAPENRDITGWKAFDGLRNRYWLVENLVNNRYNSIHEAMYSYYRLGMDHMYENENEGRTAVLNTLSMLNSLNNDIGNTMIIPFFLQGKSQELIRIFKKATPEEKQKARDILQKIDISNANTYKSELK</sequence>
<dbReference type="Proteomes" id="UP000293874">
    <property type="component" value="Unassembled WGS sequence"/>
</dbReference>
<dbReference type="EMBL" id="SGXA01000003">
    <property type="protein sequence ID" value="RZS68887.1"/>
    <property type="molecule type" value="Genomic_DNA"/>
</dbReference>
<keyword evidence="3" id="KW-1185">Reference proteome</keyword>
<evidence type="ECO:0000256" key="1">
    <source>
        <dbReference type="SAM" id="SignalP"/>
    </source>
</evidence>
<feature type="chain" id="PRO_5020403486" evidence="1">
    <location>
        <begin position="21"/>
        <end position="306"/>
    </location>
</feature>
<name>A0A4Q7MLL9_9BACT</name>
<comment type="caution">
    <text evidence="2">The sequence shown here is derived from an EMBL/GenBank/DDBJ whole genome shotgun (WGS) entry which is preliminary data.</text>
</comment>
<dbReference type="AlphaFoldDB" id="A0A4Q7MLL9"/>
<dbReference type="OrthoDB" id="9773381at2"/>
<feature type="signal peptide" evidence="1">
    <location>
        <begin position="1"/>
        <end position="20"/>
    </location>
</feature>
<accession>A0A4Q7MLL9</accession>
<evidence type="ECO:0000313" key="2">
    <source>
        <dbReference type="EMBL" id="RZS68887.1"/>
    </source>
</evidence>